<dbReference type="InterPro" id="IPR002293">
    <property type="entry name" value="AA/rel_permease1"/>
</dbReference>
<feature type="transmembrane region" description="Helical" evidence="6">
    <location>
        <begin position="57"/>
        <end position="78"/>
    </location>
</feature>
<reference evidence="7 9" key="1">
    <citation type="submission" date="2023-07" db="EMBL/GenBank/DDBJ databases">
        <title>Sorghum-associated microbial communities from plants grown in Nebraska, USA.</title>
        <authorList>
            <person name="Schachtman D."/>
        </authorList>
    </citation>
    <scope>NUCLEOTIDE SEQUENCE</scope>
    <source>
        <strain evidence="7">DS1006</strain>
        <strain evidence="8 9">DS1016</strain>
    </source>
</reference>
<evidence type="ECO:0000256" key="2">
    <source>
        <dbReference type="ARBA" id="ARBA00022475"/>
    </source>
</evidence>
<dbReference type="EMBL" id="JAUSTF010000001">
    <property type="protein sequence ID" value="MDQ0179050.1"/>
    <property type="molecule type" value="Genomic_DNA"/>
</dbReference>
<dbReference type="PIRSF" id="PIRSF006060">
    <property type="entry name" value="AA_transporter"/>
    <property type="match status" value="1"/>
</dbReference>
<dbReference type="GO" id="GO:0022857">
    <property type="term" value="F:transmembrane transporter activity"/>
    <property type="evidence" value="ECO:0007669"/>
    <property type="project" value="InterPro"/>
</dbReference>
<proteinExistence type="predicted"/>
<dbReference type="RefSeq" id="WP_306959911.1">
    <property type="nucleotide sequence ID" value="NZ_JAUSRG010000002.1"/>
</dbReference>
<feature type="transmembrane region" description="Helical" evidence="6">
    <location>
        <begin position="420"/>
        <end position="443"/>
    </location>
</feature>
<accession>A0AAW8D7T8</accession>
<name>A0AAW8D7T8_9MICC</name>
<evidence type="ECO:0000256" key="3">
    <source>
        <dbReference type="ARBA" id="ARBA00022692"/>
    </source>
</evidence>
<protein>
    <submittedName>
        <fullName evidence="7">Amino acid transporter</fullName>
    </submittedName>
</protein>
<feature type="transmembrane region" description="Helical" evidence="6">
    <location>
        <begin position="300"/>
        <end position="322"/>
    </location>
</feature>
<dbReference type="Pfam" id="PF13520">
    <property type="entry name" value="AA_permease_2"/>
    <property type="match status" value="1"/>
</dbReference>
<sequence length="504" mass="52848">MSLTTGKETTEVGHPHHHRRRLGVPAVTFMIIAASAPLTVLAGGVTTTFGVTGVTGVPLSFLLLGGTLAVFAVGYAAMSRYVVNAGAFYSYVAQGISRPVGVGVSMVALMAYNLMQVGIYGLFGFTVSSLINERFGITVPWWIPVLVCIAVVAFLGVNRVDLSAKVLGVLVGLEFLVVIVYDVVSFAVAPEGVSGAPLSTQSLFVPGVGAVLSFGIAAFMGFESAAIYGEESKDPKHTVARATYTAVAIIALFYAVSSWAMAVGTGPSAVVDASAKQGPDLMFGFLSDHAGVLLADLARLLFVTSLFAALVSFHNAAARYFFSLGREQVLPRKLGAVRRHSGAPYAGSIAQTVIAVVVTVAFAIAGTGSSLGDLYPVLTMFTWLTNDGAMGLVLLMTVVSLAVIGFFRKNRHDAGIWTRLIAPALGFVLLAAIFVLIVVNFNVLLGQNETNALTLVLPATIIVPGLVGIAWAFRLRRSNPAVYRRIGHGEEGPAAVHLGDEDDV</sequence>
<dbReference type="EMBL" id="JAUSRG010000002">
    <property type="protein sequence ID" value="MDP9904297.1"/>
    <property type="molecule type" value="Genomic_DNA"/>
</dbReference>
<dbReference type="AlphaFoldDB" id="A0AAW8D7T8"/>
<dbReference type="PANTHER" id="PTHR42770:SF16">
    <property type="entry name" value="AMINO ACID PERMEASE"/>
    <property type="match status" value="1"/>
</dbReference>
<feature type="transmembrane region" description="Helical" evidence="6">
    <location>
        <begin position="388"/>
        <end position="408"/>
    </location>
</feature>
<gene>
    <name evidence="7" type="ORF">J2S90_001243</name>
    <name evidence="8" type="ORF">J2S93_000457</name>
</gene>
<dbReference type="InterPro" id="IPR050367">
    <property type="entry name" value="APC_superfamily"/>
</dbReference>
<dbReference type="Gene3D" id="1.20.1740.10">
    <property type="entry name" value="Amino acid/polyamine transporter I"/>
    <property type="match status" value="1"/>
</dbReference>
<feature type="transmembrane region" description="Helical" evidence="6">
    <location>
        <begin position="167"/>
        <end position="189"/>
    </location>
</feature>
<evidence type="ECO:0000256" key="5">
    <source>
        <dbReference type="ARBA" id="ARBA00023136"/>
    </source>
</evidence>
<comment type="caution">
    <text evidence="7">The sequence shown here is derived from an EMBL/GenBank/DDBJ whole genome shotgun (WGS) entry which is preliminary data.</text>
</comment>
<feature type="transmembrane region" description="Helical" evidence="6">
    <location>
        <begin position="343"/>
        <end position="368"/>
    </location>
</feature>
<evidence type="ECO:0000256" key="6">
    <source>
        <dbReference type="SAM" id="Phobius"/>
    </source>
</evidence>
<dbReference type="Proteomes" id="UP001230951">
    <property type="component" value="Unassembled WGS sequence"/>
</dbReference>
<keyword evidence="4 6" id="KW-1133">Transmembrane helix</keyword>
<feature type="transmembrane region" description="Helical" evidence="6">
    <location>
        <begin position="455"/>
        <end position="475"/>
    </location>
</feature>
<comment type="subcellular location">
    <subcellularLocation>
        <location evidence="1">Cell membrane</location>
        <topology evidence="1">Multi-pass membrane protein</topology>
    </subcellularLocation>
</comment>
<evidence type="ECO:0000313" key="8">
    <source>
        <dbReference type="EMBL" id="MDQ0179050.1"/>
    </source>
</evidence>
<dbReference type="GO" id="GO:0005886">
    <property type="term" value="C:plasma membrane"/>
    <property type="evidence" value="ECO:0007669"/>
    <property type="project" value="UniProtKB-SubCell"/>
</dbReference>
<keyword evidence="9" id="KW-1185">Reference proteome</keyword>
<dbReference type="Proteomes" id="UP001242995">
    <property type="component" value="Unassembled WGS sequence"/>
</dbReference>
<keyword evidence="2" id="KW-1003">Cell membrane</keyword>
<feature type="transmembrane region" description="Helical" evidence="6">
    <location>
        <begin position="99"/>
        <end position="123"/>
    </location>
</feature>
<feature type="transmembrane region" description="Helical" evidence="6">
    <location>
        <begin position="135"/>
        <end position="155"/>
    </location>
</feature>
<evidence type="ECO:0000256" key="1">
    <source>
        <dbReference type="ARBA" id="ARBA00004651"/>
    </source>
</evidence>
<evidence type="ECO:0000313" key="10">
    <source>
        <dbReference type="Proteomes" id="UP001242995"/>
    </source>
</evidence>
<evidence type="ECO:0000256" key="4">
    <source>
        <dbReference type="ARBA" id="ARBA00022989"/>
    </source>
</evidence>
<evidence type="ECO:0000313" key="9">
    <source>
        <dbReference type="Proteomes" id="UP001230951"/>
    </source>
</evidence>
<keyword evidence="5 6" id="KW-0472">Membrane</keyword>
<feature type="transmembrane region" description="Helical" evidence="6">
    <location>
        <begin position="201"/>
        <end position="222"/>
    </location>
</feature>
<keyword evidence="3 6" id="KW-0812">Transmembrane</keyword>
<evidence type="ECO:0000313" key="7">
    <source>
        <dbReference type="EMBL" id="MDP9904297.1"/>
    </source>
</evidence>
<dbReference type="PANTHER" id="PTHR42770">
    <property type="entry name" value="AMINO ACID TRANSPORTER-RELATED"/>
    <property type="match status" value="1"/>
</dbReference>
<feature type="transmembrane region" description="Helical" evidence="6">
    <location>
        <begin position="242"/>
        <end position="262"/>
    </location>
</feature>
<organism evidence="7 10">
    <name type="scientific">Arthrobacter bambusae</name>
    <dbReference type="NCBI Taxonomy" id="1338426"/>
    <lineage>
        <taxon>Bacteria</taxon>
        <taxon>Bacillati</taxon>
        <taxon>Actinomycetota</taxon>
        <taxon>Actinomycetes</taxon>
        <taxon>Micrococcales</taxon>
        <taxon>Micrococcaceae</taxon>
        <taxon>Arthrobacter</taxon>
    </lineage>
</organism>
<feature type="transmembrane region" description="Helical" evidence="6">
    <location>
        <begin position="22"/>
        <end position="45"/>
    </location>
</feature>